<reference evidence="3 4" key="1">
    <citation type="submission" date="2020-07" db="EMBL/GenBank/DDBJ databases">
        <authorList>
            <person name="Teixeira M."/>
        </authorList>
    </citation>
    <scope>NUCLEOTIDE SEQUENCE [LARGE SCALE GENOMIC DNA]</scope>
    <source>
        <strain evidence="3">1</strain>
        <strain evidence="2">Xanthomonas sp. CPBF 367</strain>
    </source>
</reference>
<dbReference type="Proteomes" id="UP000515493">
    <property type="component" value="Chromosome"/>
</dbReference>
<dbReference type="EMBL" id="LR824641">
    <property type="protein sequence ID" value="CAD0328437.1"/>
    <property type="molecule type" value="Genomic_DNA"/>
</dbReference>
<evidence type="ECO:0000313" key="3">
    <source>
        <dbReference type="EMBL" id="CAD1792358.1"/>
    </source>
</evidence>
<dbReference type="EMBL" id="LR861803">
    <property type="protein sequence ID" value="CAD1792358.1"/>
    <property type="molecule type" value="Genomic_DNA"/>
</dbReference>
<evidence type="ECO:0000256" key="1">
    <source>
        <dbReference type="SAM" id="SignalP"/>
    </source>
</evidence>
<organism evidence="3 4">
    <name type="scientific">Xanthomonas euroxanthea</name>
    <dbReference type="NCBI Taxonomy" id="2259622"/>
    <lineage>
        <taxon>Bacteria</taxon>
        <taxon>Pseudomonadati</taxon>
        <taxon>Pseudomonadota</taxon>
        <taxon>Gammaproteobacteria</taxon>
        <taxon>Lysobacterales</taxon>
        <taxon>Lysobacteraceae</taxon>
        <taxon>Xanthomonas</taxon>
    </lineage>
</organism>
<accession>A0A8E4EQE6</accession>
<feature type="chain" id="PRO_5036263381" evidence="1">
    <location>
        <begin position="21"/>
        <end position="194"/>
    </location>
</feature>
<name>A0A8E4EQE6_9XANT</name>
<dbReference type="RefSeq" id="WP_147421331.1">
    <property type="nucleotide sequence ID" value="NZ_LR861803.1"/>
</dbReference>
<sequence>MKTLVKIASIFLGMSLLASAYGQEVIAIDRVPQSAIGTDAASMAVPVGVQLAEIKRLYNNSNKDHFSYFNLPKDWGKKGWMVEGSLGFVSSTYFENSKGLFLCWMASRDTKWVNKDFTSTDAGCEGYRQRTDGTGNPNSLGSFLGYVSAIQLPGTVPLYRCYVQAEFDHFDTLSSNCEGRAMAVNDGILGYIFL</sequence>
<dbReference type="KEGG" id="xeu:XSP_002272"/>
<dbReference type="AlphaFoldDB" id="A0A8E4EQE6"/>
<gene>
    <name evidence="3" type="ORF">XSP_002272</name>
</gene>
<protein>
    <submittedName>
        <fullName evidence="3">Uncharacterized protein</fullName>
    </submittedName>
</protein>
<evidence type="ECO:0000313" key="4">
    <source>
        <dbReference type="Proteomes" id="UP000515493"/>
    </source>
</evidence>
<dbReference type="GeneID" id="79389580"/>
<keyword evidence="1" id="KW-0732">Signal</keyword>
<evidence type="ECO:0000313" key="2">
    <source>
        <dbReference type="EMBL" id="CAD0328437.1"/>
    </source>
</evidence>
<feature type="signal peptide" evidence="1">
    <location>
        <begin position="1"/>
        <end position="20"/>
    </location>
</feature>
<proteinExistence type="predicted"/>